<comment type="subcellular location">
    <subcellularLocation>
        <location evidence="1">Cell membrane</location>
        <topology evidence="1">Peripheral membrane protein</topology>
        <orientation evidence="1">Cytoplasmic side</orientation>
    </subcellularLocation>
</comment>
<dbReference type="GO" id="GO:0051287">
    <property type="term" value="F:NAD binding"/>
    <property type="evidence" value="ECO:0007669"/>
    <property type="project" value="InterPro"/>
</dbReference>
<feature type="domain" description="NADH-quinone oxidoreductase subunit D" evidence="2">
    <location>
        <begin position="143"/>
        <end position="413"/>
    </location>
</feature>
<evidence type="ECO:0000313" key="4">
    <source>
        <dbReference type="Proteomes" id="UP000460298"/>
    </source>
</evidence>
<keyword evidence="1" id="KW-0520">NAD</keyword>
<dbReference type="Proteomes" id="UP000460298">
    <property type="component" value="Unassembled WGS sequence"/>
</dbReference>
<dbReference type="InterPro" id="IPR029014">
    <property type="entry name" value="NiFe-Hase_large"/>
</dbReference>
<evidence type="ECO:0000259" key="2">
    <source>
        <dbReference type="Pfam" id="PF00346"/>
    </source>
</evidence>
<dbReference type="EMBL" id="WBUI01000019">
    <property type="protein sequence ID" value="KAB2930625.1"/>
    <property type="molecule type" value="Genomic_DNA"/>
</dbReference>
<dbReference type="InterPro" id="IPR001135">
    <property type="entry name" value="NADH_Q_OxRdtase_suD"/>
</dbReference>
<dbReference type="GO" id="GO:0048038">
    <property type="term" value="F:quinone binding"/>
    <property type="evidence" value="ECO:0007669"/>
    <property type="project" value="UniProtKB-KW"/>
</dbReference>
<protein>
    <recommendedName>
        <fullName evidence="1">NADH-quinone oxidoreductase subunit D</fullName>
        <ecNumber evidence="1">7.1.1.-</ecNumber>
    </recommendedName>
    <alternativeName>
        <fullName evidence="1">NADH dehydrogenase I subunit D</fullName>
    </alternativeName>
    <alternativeName>
        <fullName evidence="1">NDH-1 subunit D</fullName>
    </alternativeName>
</protein>
<dbReference type="InterPro" id="IPR022885">
    <property type="entry name" value="NDH1_su_D/H"/>
</dbReference>
<evidence type="ECO:0000256" key="1">
    <source>
        <dbReference type="HAMAP-Rule" id="MF_01358"/>
    </source>
</evidence>
<dbReference type="HAMAP" id="MF_01358">
    <property type="entry name" value="NDH1_NuoD"/>
    <property type="match status" value="1"/>
</dbReference>
<dbReference type="GO" id="GO:0050136">
    <property type="term" value="F:NADH dehydrogenase (quinone) (non-electrogenic) activity"/>
    <property type="evidence" value="ECO:0007669"/>
    <property type="project" value="UniProtKB-UniRule"/>
</dbReference>
<keyword evidence="1" id="KW-0874">Quinone</keyword>
<dbReference type="PANTHER" id="PTHR11993">
    <property type="entry name" value="NADH-UBIQUINONE OXIDOREDUCTASE 49 KDA SUBUNIT"/>
    <property type="match status" value="1"/>
</dbReference>
<gene>
    <name evidence="1 3" type="primary">nuoD</name>
    <name evidence="3" type="ORF">F9K24_16420</name>
</gene>
<keyword evidence="1" id="KW-0472">Membrane</keyword>
<keyword evidence="1" id="KW-1003">Cell membrane</keyword>
<sequence>MSEAVKPVITDEEDSSSLSFRTEKQRTDLVFVNLGPSHPATHGTLRALCALDGETIVAAITEMGYLHRGFEKDCEIHSYTQCIPYTDRLNYLSAIMNNIGFCKAVERMMEIEIPERAITVRVITAELNRIIDHLVCVGANLVDLGALTNFWYSFNPRESVYNILEKLCGARLTSNYMRIGGLARDLYPGFEAEVDAVLDEILASTDEMERLTEKNRIFIERTQNVGVISAEDAISFGWTGPTLRACGVESDLRKSDPYYGYETYDFDMILGSRGDTYDRIYVRFYEIRESAKIIRQALKRLKPGPVMSEDKRVATPPKDMTYGNIEGLMNHFKLIMHGIQPPIGEIYDYTESANGELGFHIISDGGKNPYRVKCRPPSLMNYAAFQQLIEGGMIADAIATLGSINIIAGELDR</sequence>
<dbReference type="Pfam" id="PF00346">
    <property type="entry name" value="Complex1_49kDa"/>
    <property type="match status" value="1"/>
</dbReference>
<dbReference type="NCBIfam" id="NF004739">
    <property type="entry name" value="PRK06075.1"/>
    <property type="match status" value="1"/>
</dbReference>
<dbReference type="Gene3D" id="1.10.645.10">
    <property type="entry name" value="Cytochrome-c3 Hydrogenase, chain B"/>
    <property type="match status" value="1"/>
</dbReference>
<accession>A0A833GYZ6</accession>
<comment type="subunit">
    <text evidence="1">NDH-1 is composed of 14 different subunits. Subunits NuoB, C, D, E, F, and G constitute the peripheral sector of the complex.</text>
</comment>
<keyword evidence="1" id="KW-0830">Ubiquinone</keyword>
<dbReference type="EC" id="7.1.1.-" evidence="1"/>
<comment type="function">
    <text evidence="1">NDH-1 shuttles electrons from NADH, via FMN and iron-sulfur (Fe-S) centers, to quinones in the respiratory chain. The immediate electron acceptor for the enzyme in this species is believed to be ubiquinone. Couples the redox reaction to proton translocation (for every two electrons transferred, four hydrogen ions are translocated across the cytoplasmic membrane), and thus conserves the redox energy in a proton gradient.</text>
</comment>
<evidence type="ECO:0000313" key="3">
    <source>
        <dbReference type="EMBL" id="KAB2930625.1"/>
    </source>
</evidence>
<dbReference type="SUPFAM" id="SSF56762">
    <property type="entry name" value="HydB/Nqo4-like"/>
    <property type="match status" value="1"/>
</dbReference>
<keyword evidence="1" id="KW-0813">Transport</keyword>
<comment type="caution">
    <text evidence="3">The sequence shown here is derived from an EMBL/GenBank/DDBJ whole genome shotgun (WGS) entry which is preliminary data.</text>
</comment>
<dbReference type="NCBIfam" id="TIGR01962">
    <property type="entry name" value="NuoD"/>
    <property type="match status" value="1"/>
</dbReference>
<dbReference type="AlphaFoldDB" id="A0A833GYZ6"/>
<name>A0A833GYZ6_9LEPT</name>
<reference evidence="3 4" key="1">
    <citation type="submission" date="2019-10" db="EMBL/GenBank/DDBJ databases">
        <title>Extracellular Electron Transfer in a Candidatus Methanoperedens spp. Enrichment Culture.</title>
        <authorList>
            <person name="Berger S."/>
            <person name="Rangel Shaw D."/>
            <person name="Berben T."/>
            <person name="In 'T Zandt M."/>
            <person name="Frank J."/>
            <person name="Reimann J."/>
            <person name="Jetten M.S.M."/>
            <person name="Welte C.U."/>
        </authorList>
    </citation>
    <scope>NUCLEOTIDE SEQUENCE [LARGE SCALE GENOMIC DNA]</scope>
    <source>
        <strain evidence="3">SB12</strain>
    </source>
</reference>
<dbReference type="PANTHER" id="PTHR11993:SF10">
    <property type="entry name" value="NADH DEHYDROGENASE [UBIQUINONE] IRON-SULFUR PROTEIN 2, MITOCHONDRIAL"/>
    <property type="match status" value="1"/>
</dbReference>
<keyword evidence="3" id="KW-0560">Oxidoreductase</keyword>
<proteinExistence type="inferred from homology"/>
<comment type="catalytic activity">
    <reaction evidence="1">
        <text>a quinone + NADH + 5 H(+)(in) = a quinol + NAD(+) + 4 H(+)(out)</text>
        <dbReference type="Rhea" id="RHEA:57888"/>
        <dbReference type="ChEBI" id="CHEBI:15378"/>
        <dbReference type="ChEBI" id="CHEBI:24646"/>
        <dbReference type="ChEBI" id="CHEBI:57540"/>
        <dbReference type="ChEBI" id="CHEBI:57945"/>
        <dbReference type="ChEBI" id="CHEBI:132124"/>
    </reaction>
</comment>
<keyword evidence="1" id="KW-1278">Translocase</keyword>
<comment type="similarity">
    <text evidence="1">Belongs to the complex I 49 kDa subunit family.</text>
</comment>
<organism evidence="3 4">
    <name type="scientific">Leptonema illini</name>
    <dbReference type="NCBI Taxonomy" id="183"/>
    <lineage>
        <taxon>Bacteria</taxon>
        <taxon>Pseudomonadati</taxon>
        <taxon>Spirochaetota</taxon>
        <taxon>Spirochaetia</taxon>
        <taxon>Leptospirales</taxon>
        <taxon>Leptospiraceae</taxon>
        <taxon>Leptonema</taxon>
    </lineage>
</organism>
<dbReference type="GO" id="GO:0005886">
    <property type="term" value="C:plasma membrane"/>
    <property type="evidence" value="ECO:0007669"/>
    <property type="project" value="UniProtKB-SubCell"/>
</dbReference>